<reference evidence="3" key="1">
    <citation type="submission" date="2019-10" db="EMBL/GenBank/DDBJ databases">
        <title>Complete genome sequence of Corynebacterium urogenitalis DSM 108747, isolated from the genital tract of a cow.</title>
        <authorList>
            <person name="Ruckert C."/>
            <person name="Ballas P."/>
            <person name="Wagener K."/>
            <person name="Drillich M."/>
            <person name="Kaempfer P."/>
            <person name="Busse H.-J."/>
            <person name="Ehling-Schulz M."/>
        </authorList>
    </citation>
    <scope>NUCLEOTIDE SEQUENCE [LARGE SCALE GENOMIC DNA]</scope>
    <source>
        <strain evidence="3">LMM 1652</strain>
    </source>
</reference>
<sequence>MTPSNNYPQYGVTNPTGQQNSFRMFLVIAGWVMAFAWPVIGAAVNYAVQGTDIVGLILVPFLLGSVFSAPKRSST</sequence>
<keyword evidence="1" id="KW-1133">Transmembrane helix</keyword>
<proteinExistence type="predicted"/>
<evidence type="ECO:0000313" key="2">
    <source>
        <dbReference type="EMBL" id="QFQ03026.1"/>
    </source>
</evidence>
<organism evidence="2 3">
    <name type="scientific">Corynebacterium urogenitale</name>
    <dbReference type="NCBI Taxonomy" id="2487892"/>
    <lineage>
        <taxon>Bacteria</taxon>
        <taxon>Bacillati</taxon>
        <taxon>Actinomycetota</taxon>
        <taxon>Actinomycetes</taxon>
        <taxon>Mycobacteriales</taxon>
        <taxon>Corynebacteriaceae</taxon>
        <taxon>Corynebacterium</taxon>
    </lineage>
</organism>
<dbReference type="RefSeq" id="WP_151903317.1">
    <property type="nucleotide sequence ID" value="NZ_CP045032.1"/>
</dbReference>
<feature type="transmembrane region" description="Helical" evidence="1">
    <location>
        <begin position="53"/>
        <end position="70"/>
    </location>
</feature>
<accession>A0A5J6Z7U8</accession>
<protein>
    <submittedName>
        <fullName evidence="2">Uncharacterized protein</fullName>
    </submittedName>
</protein>
<dbReference type="EMBL" id="CP045032">
    <property type="protein sequence ID" value="QFQ03026.1"/>
    <property type="molecule type" value="Genomic_DNA"/>
</dbReference>
<name>A0A5J6Z7U8_9CORY</name>
<evidence type="ECO:0000256" key="1">
    <source>
        <dbReference type="SAM" id="Phobius"/>
    </source>
</evidence>
<feature type="transmembrane region" description="Helical" evidence="1">
    <location>
        <begin position="24"/>
        <end position="47"/>
    </location>
</feature>
<keyword evidence="1" id="KW-0472">Membrane</keyword>
<dbReference type="AlphaFoldDB" id="A0A5J6Z7U8"/>
<evidence type="ECO:0000313" key="3">
    <source>
        <dbReference type="Proteomes" id="UP000326711"/>
    </source>
</evidence>
<keyword evidence="1" id="KW-0812">Transmembrane</keyword>
<dbReference type="Proteomes" id="UP000326711">
    <property type="component" value="Chromosome"/>
</dbReference>
<keyword evidence="3" id="KW-1185">Reference proteome</keyword>
<dbReference type="KEGG" id="cuo:CUROG_08390"/>
<gene>
    <name evidence="2" type="ORF">CUROG_08390</name>
</gene>